<keyword evidence="3" id="KW-1185">Reference proteome</keyword>
<gene>
    <name evidence="2" type="ORF">QBC37DRAFT_377304</name>
</gene>
<evidence type="ECO:0000313" key="3">
    <source>
        <dbReference type="Proteomes" id="UP001301769"/>
    </source>
</evidence>
<name>A0AAN6Y2S3_9PEZI</name>
<proteinExistence type="predicted"/>
<feature type="compositionally biased region" description="Basic and acidic residues" evidence="1">
    <location>
        <begin position="124"/>
        <end position="140"/>
    </location>
</feature>
<feature type="compositionally biased region" description="Basic and acidic residues" evidence="1">
    <location>
        <begin position="26"/>
        <end position="36"/>
    </location>
</feature>
<feature type="region of interest" description="Disordered" evidence="1">
    <location>
        <begin position="100"/>
        <end position="221"/>
    </location>
</feature>
<sequence length="221" mass="24780">MASNNSNRGRGDISYGRTFNAGPDSNGHDDRDDNNSRSEPPVRLLDDAIEKLVHLRAGVSLIEQTEMEELMDCCDKLKRQVKSIDERLKAVEQAVSELKRENIAASSTSQQSETWASPTLSARQDSHKKPAKKKEEDKKWRLLGSFSVGSGTSPRSRGSADRGPPKPSKEQQQQQEGRCFGEGERWSVNDSPWRGKRAEWKGKERKHQDDEEGSGSGEDWV</sequence>
<evidence type="ECO:0000313" key="2">
    <source>
        <dbReference type="EMBL" id="KAK4210185.1"/>
    </source>
</evidence>
<feature type="compositionally biased region" description="Basic and acidic residues" evidence="1">
    <location>
        <begin position="158"/>
        <end position="169"/>
    </location>
</feature>
<reference evidence="2" key="1">
    <citation type="journal article" date="2023" name="Mol. Phylogenet. Evol.">
        <title>Genome-scale phylogeny and comparative genomics of the fungal order Sordariales.</title>
        <authorList>
            <person name="Hensen N."/>
            <person name="Bonometti L."/>
            <person name="Westerberg I."/>
            <person name="Brannstrom I.O."/>
            <person name="Guillou S."/>
            <person name="Cros-Aarteil S."/>
            <person name="Calhoun S."/>
            <person name="Haridas S."/>
            <person name="Kuo A."/>
            <person name="Mondo S."/>
            <person name="Pangilinan J."/>
            <person name="Riley R."/>
            <person name="LaButti K."/>
            <person name="Andreopoulos B."/>
            <person name="Lipzen A."/>
            <person name="Chen C."/>
            <person name="Yan M."/>
            <person name="Daum C."/>
            <person name="Ng V."/>
            <person name="Clum A."/>
            <person name="Steindorff A."/>
            <person name="Ohm R.A."/>
            <person name="Martin F."/>
            <person name="Silar P."/>
            <person name="Natvig D.O."/>
            <person name="Lalanne C."/>
            <person name="Gautier V."/>
            <person name="Ament-Velasquez S.L."/>
            <person name="Kruys A."/>
            <person name="Hutchinson M.I."/>
            <person name="Powell A.J."/>
            <person name="Barry K."/>
            <person name="Miller A.N."/>
            <person name="Grigoriev I.V."/>
            <person name="Debuchy R."/>
            <person name="Gladieux P."/>
            <person name="Hiltunen Thoren M."/>
            <person name="Johannesson H."/>
        </authorList>
    </citation>
    <scope>NUCLEOTIDE SEQUENCE</scope>
    <source>
        <strain evidence="2">PSN293</strain>
    </source>
</reference>
<reference evidence="2" key="2">
    <citation type="submission" date="2023-05" db="EMBL/GenBank/DDBJ databases">
        <authorList>
            <consortium name="Lawrence Berkeley National Laboratory"/>
            <person name="Steindorff A."/>
            <person name="Hensen N."/>
            <person name="Bonometti L."/>
            <person name="Westerberg I."/>
            <person name="Brannstrom I.O."/>
            <person name="Guillou S."/>
            <person name="Cros-Aarteil S."/>
            <person name="Calhoun S."/>
            <person name="Haridas S."/>
            <person name="Kuo A."/>
            <person name="Mondo S."/>
            <person name="Pangilinan J."/>
            <person name="Riley R."/>
            <person name="Labutti K."/>
            <person name="Andreopoulos B."/>
            <person name="Lipzen A."/>
            <person name="Chen C."/>
            <person name="Yanf M."/>
            <person name="Daum C."/>
            <person name="Ng V."/>
            <person name="Clum A."/>
            <person name="Ohm R."/>
            <person name="Martin F."/>
            <person name="Silar P."/>
            <person name="Natvig D."/>
            <person name="Lalanne C."/>
            <person name="Gautier V."/>
            <person name="Ament-Velasquez S.L."/>
            <person name="Kruys A."/>
            <person name="Hutchinson M.I."/>
            <person name="Powell A.J."/>
            <person name="Barry K."/>
            <person name="Miller A.N."/>
            <person name="Grigoriev I.V."/>
            <person name="Debuchy R."/>
            <person name="Gladieux P."/>
            <person name="Thoren M.H."/>
            <person name="Johannesson H."/>
        </authorList>
    </citation>
    <scope>NUCLEOTIDE SEQUENCE</scope>
    <source>
        <strain evidence="2">PSN293</strain>
    </source>
</reference>
<feature type="compositionally biased region" description="Polar residues" evidence="1">
    <location>
        <begin position="147"/>
        <end position="156"/>
    </location>
</feature>
<dbReference type="EMBL" id="MU858182">
    <property type="protein sequence ID" value="KAK4210185.1"/>
    <property type="molecule type" value="Genomic_DNA"/>
</dbReference>
<evidence type="ECO:0000256" key="1">
    <source>
        <dbReference type="SAM" id="MobiDB-lite"/>
    </source>
</evidence>
<dbReference type="AlphaFoldDB" id="A0AAN6Y2S3"/>
<feature type="region of interest" description="Disordered" evidence="1">
    <location>
        <begin position="1"/>
        <end position="42"/>
    </location>
</feature>
<feature type="compositionally biased region" description="Polar residues" evidence="1">
    <location>
        <begin position="104"/>
        <end position="123"/>
    </location>
</feature>
<organism evidence="2 3">
    <name type="scientific">Rhypophila decipiens</name>
    <dbReference type="NCBI Taxonomy" id="261697"/>
    <lineage>
        <taxon>Eukaryota</taxon>
        <taxon>Fungi</taxon>
        <taxon>Dikarya</taxon>
        <taxon>Ascomycota</taxon>
        <taxon>Pezizomycotina</taxon>
        <taxon>Sordariomycetes</taxon>
        <taxon>Sordariomycetidae</taxon>
        <taxon>Sordariales</taxon>
        <taxon>Naviculisporaceae</taxon>
        <taxon>Rhypophila</taxon>
    </lineage>
</organism>
<feature type="compositionally biased region" description="Basic and acidic residues" evidence="1">
    <location>
        <begin position="196"/>
        <end position="209"/>
    </location>
</feature>
<comment type="caution">
    <text evidence="2">The sequence shown here is derived from an EMBL/GenBank/DDBJ whole genome shotgun (WGS) entry which is preliminary data.</text>
</comment>
<dbReference type="Proteomes" id="UP001301769">
    <property type="component" value="Unassembled WGS sequence"/>
</dbReference>
<accession>A0AAN6Y2S3</accession>
<protein>
    <submittedName>
        <fullName evidence="2">Uncharacterized protein</fullName>
    </submittedName>
</protein>